<accession>A0ABQ4Z3B7</accession>
<proteinExistence type="predicted"/>
<feature type="coiled-coil region" evidence="1">
    <location>
        <begin position="215"/>
        <end position="242"/>
    </location>
</feature>
<name>A0ABQ4Z3B7_9ASTR</name>
<sequence>MAAGSKDSLPPMLDLEDILSVAVHVFLSRFLRYIDTKGNGEYLRKCIFEGPYKLTSVVIEAVAATVNSPEVPQHDEAETVHNMSAENKLYFQAEKEAIFLLLTGIGDEIYSTVDACNTANEMWIAIERLQQGESLNVQDVKTNLFWEFGKFTSRDGESMESYYSRFYKLMNELTRNNLQVTTMQVNVQFLQQLQPEWSRFVTVVKQSKEIDTISYHKLFDILKQYQKEVNDIRAERIAKSANPLALLTLLNHIQIITIKHQNLREQMQHHLLQDQVHLPDTKAKRSPNQLHLNLISKEDSDPEQAQRDKDMQKNLAPLAKYFKKLYKPTNNNLRTSSNSRNKKPKRVKYYTYHKEKMMMCKQAEQGVLLQAEHADWLEDTDEEIDEQELEAHYSFMEKIQEVLPEESNSTDQPLEQVKEGKDIDTMIEMDKQIKFLNEILYKRNQSIQTIHMLAPKCATYHGRSTFANPKYLKKAQSDKPRLYEIPYDTSDPANRFCPDGEETVTLEKESRSIIGKDTVKPYNYTYQNSLYETFKPPSKAYLDQLERAKEVRKTMWRKTFVRTKPNIAKNVWFSTHV</sequence>
<evidence type="ECO:0008006" key="4">
    <source>
        <dbReference type="Google" id="ProtNLM"/>
    </source>
</evidence>
<keyword evidence="1" id="KW-0175">Coiled coil</keyword>
<reference evidence="2" key="1">
    <citation type="journal article" date="2022" name="Int. J. Mol. Sci.">
        <title>Draft Genome of Tanacetum Coccineum: Genomic Comparison of Closely Related Tanacetum-Family Plants.</title>
        <authorList>
            <person name="Yamashiro T."/>
            <person name="Shiraishi A."/>
            <person name="Nakayama K."/>
            <person name="Satake H."/>
        </authorList>
    </citation>
    <scope>NUCLEOTIDE SEQUENCE</scope>
</reference>
<gene>
    <name evidence="2" type="ORF">Tco_0750787</name>
</gene>
<reference evidence="2" key="2">
    <citation type="submission" date="2022-01" db="EMBL/GenBank/DDBJ databases">
        <authorList>
            <person name="Yamashiro T."/>
            <person name="Shiraishi A."/>
            <person name="Satake H."/>
            <person name="Nakayama K."/>
        </authorList>
    </citation>
    <scope>NUCLEOTIDE SEQUENCE</scope>
</reference>
<comment type="caution">
    <text evidence="2">The sequence shown here is derived from an EMBL/GenBank/DDBJ whole genome shotgun (WGS) entry which is preliminary data.</text>
</comment>
<keyword evidence="3" id="KW-1185">Reference proteome</keyword>
<protein>
    <recommendedName>
        <fullName evidence="4">Gag-Pol polyprotein</fullName>
    </recommendedName>
</protein>
<dbReference type="Pfam" id="PF14223">
    <property type="entry name" value="Retrotran_gag_2"/>
    <property type="match status" value="1"/>
</dbReference>
<dbReference type="EMBL" id="BQNB010010960">
    <property type="protein sequence ID" value="GJS84246.1"/>
    <property type="molecule type" value="Genomic_DNA"/>
</dbReference>
<evidence type="ECO:0000313" key="2">
    <source>
        <dbReference type="EMBL" id="GJS84246.1"/>
    </source>
</evidence>
<evidence type="ECO:0000313" key="3">
    <source>
        <dbReference type="Proteomes" id="UP001151760"/>
    </source>
</evidence>
<evidence type="ECO:0000256" key="1">
    <source>
        <dbReference type="SAM" id="Coils"/>
    </source>
</evidence>
<organism evidence="2 3">
    <name type="scientific">Tanacetum coccineum</name>
    <dbReference type="NCBI Taxonomy" id="301880"/>
    <lineage>
        <taxon>Eukaryota</taxon>
        <taxon>Viridiplantae</taxon>
        <taxon>Streptophyta</taxon>
        <taxon>Embryophyta</taxon>
        <taxon>Tracheophyta</taxon>
        <taxon>Spermatophyta</taxon>
        <taxon>Magnoliopsida</taxon>
        <taxon>eudicotyledons</taxon>
        <taxon>Gunneridae</taxon>
        <taxon>Pentapetalae</taxon>
        <taxon>asterids</taxon>
        <taxon>campanulids</taxon>
        <taxon>Asterales</taxon>
        <taxon>Asteraceae</taxon>
        <taxon>Asteroideae</taxon>
        <taxon>Anthemideae</taxon>
        <taxon>Anthemidinae</taxon>
        <taxon>Tanacetum</taxon>
    </lineage>
</organism>
<dbReference type="Proteomes" id="UP001151760">
    <property type="component" value="Unassembled WGS sequence"/>
</dbReference>